<sequence>MAKFIKDWCTVIEQDGMHFVITPNGSKIPAVITTITNDTTGTAPQCTLTIHCNIAKDLEDAINKYQNQ</sequence>
<accession>A0A6J7X631</accession>
<reference evidence="1" key="1">
    <citation type="submission" date="2020-05" db="EMBL/GenBank/DDBJ databases">
        <authorList>
            <person name="Chiriac C."/>
            <person name="Salcher M."/>
            <person name="Ghai R."/>
            <person name="Kavagutti S V."/>
        </authorList>
    </citation>
    <scope>NUCLEOTIDE SEQUENCE</scope>
</reference>
<gene>
    <name evidence="1" type="ORF">UFOVP753_41</name>
</gene>
<protein>
    <submittedName>
        <fullName evidence="1">Uncharacterized protein</fullName>
    </submittedName>
</protein>
<dbReference type="EMBL" id="LR798352">
    <property type="protein sequence ID" value="CAB5226085.1"/>
    <property type="molecule type" value="Genomic_DNA"/>
</dbReference>
<evidence type="ECO:0000313" key="1">
    <source>
        <dbReference type="EMBL" id="CAB5226085.1"/>
    </source>
</evidence>
<name>A0A6J7X631_9CAUD</name>
<proteinExistence type="predicted"/>
<organism evidence="1">
    <name type="scientific">uncultured Caudovirales phage</name>
    <dbReference type="NCBI Taxonomy" id="2100421"/>
    <lineage>
        <taxon>Viruses</taxon>
        <taxon>Duplodnaviria</taxon>
        <taxon>Heunggongvirae</taxon>
        <taxon>Uroviricota</taxon>
        <taxon>Caudoviricetes</taxon>
        <taxon>Peduoviridae</taxon>
        <taxon>Maltschvirus</taxon>
        <taxon>Maltschvirus maltsch</taxon>
    </lineage>
</organism>